<dbReference type="Proteomes" id="UP000011086">
    <property type="component" value="Unassembled WGS sequence"/>
</dbReference>
<reference evidence="2" key="1">
    <citation type="journal article" date="2012" name="PLoS Genet.">
        <title>Comparative analysis of the genomes of two field isolates of the rice blast fungus Magnaporthe oryzae.</title>
        <authorList>
            <person name="Xue M."/>
            <person name="Yang J."/>
            <person name="Li Z."/>
            <person name="Hu S."/>
            <person name="Yao N."/>
            <person name="Dean R.A."/>
            <person name="Zhao W."/>
            <person name="Shen M."/>
            <person name="Zhang H."/>
            <person name="Li C."/>
            <person name="Liu L."/>
            <person name="Cao L."/>
            <person name="Xu X."/>
            <person name="Xing Y."/>
            <person name="Hsiang T."/>
            <person name="Zhang Z."/>
            <person name="Xu J.R."/>
            <person name="Peng Y.L."/>
        </authorList>
    </citation>
    <scope>NUCLEOTIDE SEQUENCE</scope>
    <source>
        <strain evidence="2">Y34</strain>
    </source>
</reference>
<evidence type="ECO:0000313" key="2">
    <source>
        <dbReference type="EMBL" id="ELQ36133.1"/>
    </source>
</evidence>
<proteinExistence type="predicted"/>
<feature type="region of interest" description="Disordered" evidence="1">
    <location>
        <begin position="166"/>
        <end position="186"/>
    </location>
</feature>
<accession>A0AA97NTN4</accession>
<dbReference type="EMBL" id="JH793631">
    <property type="protein sequence ID" value="ELQ36133.1"/>
    <property type="molecule type" value="Genomic_DNA"/>
</dbReference>
<gene>
    <name evidence="2" type="ORF">OOU_Y34scaffold00668g19</name>
</gene>
<name>A0AA97NTN4_PYRO3</name>
<dbReference type="AlphaFoldDB" id="A0AA97NTN4"/>
<sequence length="186" mass="20556">MNKSRQISVKKVSPSIFLVDIGTGSGERSRQLDLGGTGEPRTCYWNETDRVQVPIVRTLPADVSNMVRRMREKRRTASPTWKYFGTAKRTAKAGICPIAITFSPASANRDRRGDLVRIGTDGKVRSVCECLLADVLCIHCQQEKNKKGKVINRLIGIRKFDAETTRGTNAASPGCDFTDDLGERPA</sequence>
<organism evidence="2">
    <name type="scientific">Pyricularia oryzae (strain Y34)</name>
    <name type="common">Rice blast fungus</name>
    <name type="synonym">Magnaporthe oryzae</name>
    <dbReference type="NCBI Taxonomy" id="1143189"/>
    <lineage>
        <taxon>Eukaryota</taxon>
        <taxon>Fungi</taxon>
        <taxon>Dikarya</taxon>
        <taxon>Ascomycota</taxon>
        <taxon>Pezizomycotina</taxon>
        <taxon>Sordariomycetes</taxon>
        <taxon>Sordariomycetidae</taxon>
        <taxon>Magnaporthales</taxon>
        <taxon>Pyriculariaceae</taxon>
        <taxon>Pyricularia</taxon>
    </lineage>
</organism>
<evidence type="ECO:0000256" key="1">
    <source>
        <dbReference type="SAM" id="MobiDB-lite"/>
    </source>
</evidence>
<protein>
    <submittedName>
        <fullName evidence="2">Uncharacterized protein</fullName>
    </submittedName>
</protein>